<protein>
    <submittedName>
        <fullName evidence="1">Uncharacterized protein</fullName>
    </submittedName>
</protein>
<dbReference type="AlphaFoldDB" id="A0A0C3B0T9"/>
<proteinExistence type="predicted"/>
<dbReference type="Proteomes" id="UP000054097">
    <property type="component" value="Unassembled WGS sequence"/>
</dbReference>
<evidence type="ECO:0000313" key="2">
    <source>
        <dbReference type="Proteomes" id="UP000054097"/>
    </source>
</evidence>
<reference evidence="2" key="2">
    <citation type="submission" date="2015-01" db="EMBL/GenBank/DDBJ databases">
        <title>Evolutionary Origins and Diversification of the Mycorrhizal Mutualists.</title>
        <authorList>
            <consortium name="DOE Joint Genome Institute"/>
            <consortium name="Mycorrhizal Genomics Consortium"/>
            <person name="Kohler A."/>
            <person name="Kuo A."/>
            <person name="Nagy L.G."/>
            <person name="Floudas D."/>
            <person name="Copeland A."/>
            <person name="Barry K.W."/>
            <person name="Cichocki N."/>
            <person name="Veneault-Fourrey C."/>
            <person name="LaButti K."/>
            <person name="Lindquist E.A."/>
            <person name="Lipzen A."/>
            <person name="Lundell T."/>
            <person name="Morin E."/>
            <person name="Murat C."/>
            <person name="Riley R."/>
            <person name="Ohm R."/>
            <person name="Sun H."/>
            <person name="Tunlid A."/>
            <person name="Henrissat B."/>
            <person name="Grigoriev I.V."/>
            <person name="Hibbett D.S."/>
            <person name="Martin F."/>
        </authorList>
    </citation>
    <scope>NUCLEOTIDE SEQUENCE [LARGE SCALE GENOMIC DNA]</scope>
    <source>
        <strain evidence="2">MAFF 305830</strain>
    </source>
</reference>
<keyword evidence="2" id="KW-1185">Reference proteome</keyword>
<reference evidence="1 2" key="1">
    <citation type="submission" date="2014-04" db="EMBL/GenBank/DDBJ databases">
        <authorList>
            <consortium name="DOE Joint Genome Institute"/>
            <person name="Kuo A."/>
            <person name="Zuccaro A."/>
            <person name="Kohler A."/>
            <person name="Nagy L.G."/>
            <person name="Floudas D."/>
            <person name="Copeland A."/>
            <person name="Barry K.W."/>
            <person name="Cichocki N."/>
            <person name="Veneault-Fourrey C."/>
            <person name="LaButti K."/>
            <person name="Lindquist E.A."/>
            <person name="Lipzen A."/>
            <person name="Lundell T."/>
            <person name="Morin E."/>
            <person name="Murat C."/>
            <person name="Sun H."/>
            <person name="Tunlid A."/>
            <person name="Henrissat B."/>
            <person name="Grigoriev I.V."/>
            <person name="Hibbett D.S."/>
            <person name="Martin F."/>
            <person name="Nordberg H.P."/>
            <person name="Cantor M.N."/>
            <person name="Hua S.X."/>
        </authorList>
    </citation>
    <scope>NUCLEOTIDE SEQUENCE [LARGE SCALE GENOMIC DNA]</scope>
    <source>
        <strain evidence="1 2">MAFF 305830</strain>
    </source>
</reference>
<organism evidence="1 2">
    <name type="scientific">Serendipita vermifera MAFF 305830</name>
    <dbReference type="NCBI Taxonomy" id="933852"/>
    <lineage>
        <taxon>Eukaryota</taxon>
        <taxon>Fungi</taxon>
        <taxon>Dikarya</taxon>
        <taxon>Basidiomycota</taxon>
        <taxon>Agaricomycotina</taxon>
        <taxon>Agaricomycetes</taxon>
        <taxon>Sebacinales</taxon>
        <taxon>Serendipitaceae</taxon>
        <taxon>Serendipita</taxon>
    </lineage>
</organism>
<dbReference type="EMBL" id="KN824317">
    <property type="protein sequence ID" value="KIM25111.1"/>
    <property type="molecule type" value="Genomic_DNA"/>
</dbReference>
<accession>A0A0C3B0T9</accession>
<name>A0A0C3B0T9_SERVB</name>
<gene>
    <name evidence="1" type="ORF">M408DRAFT_331405</name>
</gene>
<dbReference type="HOGENOM" id="CLU_937445_0_0_1"/>
<sequence length="282" mass="31709">MTNTQLVQEFTQVLKSVDSLVKDLDSWYHDSIHVPLSTSKVRAITETFSGDIGKEEVAFFLTGALHAKKGLGDIFRVLMHYYACSSLLEHVFRPFVPGGRGDETTTLLNIQSLVQEKEPQSSSGRWRALTYRTALESRSTSWHTAPATQFAEHFNHILETFANLKLDGKAFRSAAERTETVFKIATDFKDKAMMMCTEMDFHVYLPSSKQRINPTVMNEVWSGRPSETVSLGVGLGLEIYRRRQKGSGSTQEKYIAVRSVVIGSRSHLFPPARSYIASFLGM</sequence>
<evidence type="ECO:0000313" key="1">
    <source>
        <dbReference type="EMBL" id="KIM25111.1"/>
    </source>
</evidence>